<evidence type="ECO:0000256" key="4">
    <source>
        <dbReference type="ARBA" id="ARBA00023163"/>
    </source>
</evidence>
<evidence type="ECO:0000313" key="8">
    <source>
        <dbReference type="Proteomes" id="UP000053558"/>
    </source>
</evidence>
<evidence type="ECO:0000256" key="3">
    <source>
        <dbReference type="ARBA" id="ARBA00022478"/>
    </source>
</evidence>
<dbReference type="AlphaFoldDB" id="A0A5M3MBK3"/>
<keyword evidence="8" id="KW-1185">Reference proteome</keyword>
<keyword evidence="4" id="KW-0804">Transcription</keyword>
<sequence length="436" mass="47633">MAPPSSAKKRKRDVNDDGGAADGKISLTLSSQPSSSVGPVLANFPSVKPSKTTSFKCYKLSHGTSKSKTEDEEDTSFAEMPTLIAGETDAVEFFSSDETRQASSGSRYYVAVHRKSTGTTTLRPVPLHLLTQRVKALKSIQPAPVSALQRLEARAALGETFGTKKAQAAIRAQERNKVDVSAMRDVAGYLQDSIAANTQSLPTQEEAKASADSARLVPKYNADALTPQDIYPLHNIIPEAEWKSISVSSMTAAKTQSERTSLLPFRRSNWINQHLNQAFAAPSPNKTVLRTLFYISTLLAFRQAAFRSVDRSAIQEKFPQVPSIIIDGIISRFTESGRDATKLQSTTRSETLLLAHTFALCLRVDDFASDTTLIASDLQKPVTTINQLFKSLGCTINKLTQSDLKRLGLPDSAAETKRAVLSAPLEFPKQRMKRRA</sequence>
<dbReference type="PANTHER" id="PTHR14440">
    <property type="entry name" value="DNA-DIRECTED RNA POLYMERASE I SUBUNIT RPA49"/>
    <property type="match status" value="1"/>
</dbReference>
<dbReference type="OMA" id="DVYPFDE"/>
<keyword evidence="3" id="KW-0240">DNA-directed RNA polymerase</keyword>
<feature type="compositionally biased region" description="Low complexity" evidence="6">
    <location>
        <begin position="26"/>
        <end position="36"/>
    </location>
</feature>
<proteinExistence type="inferred from homology"/>
<comment type="subcellular location">
    <subcellularLocation>
        <location evidence="1">Nucleus</location>
        <location evidence="1">Nucleolus</location>
    </subcellularLocation>
</comment>
<dbReference type="GO" id="GO:0005730">
    <property type="term" value="C:nucleolus"/>
    <property type="evidence" value="ECO:0007669"/>
    <property type="project" value="UniProtKB-SubCell"/>
</dbReference>
<dbReference type="Proteomes" id="UP000053558">
    <property type="component" value="Unassembled WGS sequence"/>
</dbReference>
<dbReference type="RefSeq" id="XP_007773005.1">
    <property type="nucleotide sequence ID" value="XM_007774815.1"/>
</dbReference>
<dbReference type="OrthoDB" id="532500at2759"/>
<dbReference type="GO" id="GO:0003677">
    <property type="term" value="F:DNA binding"/>
    <property type="evidence" value="ECO:0007669"/>
    <property type="project" value="InterPro"/>
</dbReference>
<keyword evidence="5" id="KW-0539">Nucleus</keyword>
<comment type="similarity">
    <text evidence="2">Belongs to the eukaryotic RPA49/POLR1E RNA polymerase subunit family.</text>
</comment>
<comment type="caution">
    <text evidence="7">The sequence shown here is derived from an EMBL/GenBank/DDBJ whole genome shotgun (WGS) entry which is preliminary data.</text>
</comment>
<organism evidence="7 8">
    <name type="scientific">Coniophora puteana (strain RWD-64-598)</name>
    <name type="common">Brown rot fungus</name>
    <dbReference type="NCBI Taxonomy" id="741705"/>
    <lineage>
        <taxon>Eukaryota</taxon>
        <taxon>Fungi</taxon>
        <taxon>Dikarya</taxon>
        <taxon>Basidiomycota</taxon>
        <taxon>Agaricomycotina</taxon>
        <taxon>Agaricomycetes</taxon>
        <taxon>Agaricomycetidae</taxon>
        <taxon>Boletales</taxon>
        <taxon>Coniophorineae</taxon>
        <taxon>Coniophoraceae</taxon>
        <taxon>Coniophora</taxon>
    </lineage>
</organism>
<dbReference type="GO" id="GO:0000428">
    <property type="term" value="C:DNA-directed RNA polymerase complex"/>
    <property type="evidence" value="ECO:0007669"/>
    <property type="project" value="UniProtKB-KW"/>
</dbReference>
<evidence type="ECO:0000256" key="2">
    <source>
        <dbReference type="ARBA" id="ARBA00009430"/>
    </source>
</evidence>
<dbReference type="GeneID" id="19205998"/>
<evidence type="ECO:0000256" key="6">
    <source>
        <dbReference type="SAM" id="MobiDB-lite"/>
    </source>
</evidence>
<gene>
    <name evidence="7" type="ORF">CONPUDRAFT_168441</name>
</gene>
<dbReference type="GO" id="GO:0006351">
    <property type="term" value="P:DNA-templated transcription"/>
    <property type="evidence" value="ECO:0007669"/>
    <property type="project" value="InterPro"/>
</dbReference>
<dbReference type="Pfam" id="PF06870">
    <property type="entry name" value="RNA_pol_I_A49"/>
    <property type="match status" value="1"/>
</dbReference>
<dbReference type="KEGG" id="cput:CONPUDRAFT_168441"/>
<evidence type="ECO:0000256" key="1">
    <source>
        <dbReference type="ARBA" id="ARBA00004604"/>
    </source>
</evidence>
<evidence type="ECO:0000256" key="5">
    <source>
        <dbReference type="ARBA" id="ARBA00023242"/>
    </source>
</evidence>
<name>A0A5M3MBK3_CONPW</name>
<dbReference type="InterPro" id="IPR009668">
    <property type="entry name" value="RNA_pol-assoc_fac_A49-like"/>
</dbReference>
<protein>
    <submittedName>
        <fullName evidence="7">Rpa49 subunit specific to nuclear RNA polymerase I</fullName>
    </submittedName>
</protein>
<evidence type="ECO:0000313" key="7">
    <source>
        <dbReference type="EMBL" id="EIW76612.1"/>
    </source>
</evidence>
<reference evidence="8" key="1">
    <citation type="journal article" date="2012" name="Science">
        <title>The Paleozoic origin of enzymatic lignin decomposition reconstructed from 31 fungal genomes.</title>
        <authorList>
            <person name="Floudas D."/>
            <person name="Binder M."/>
            <person name="Riley R."/>
            <person name="Barry K."/>
            <person name="Blanchette R.A."/>
            <person name="Henrissat B."/>
            <person name="Martinez A.T."/>
            <person name="Otillar R."/>
            <person name="Spatafora J.W."/>
            <person name="Yadav J.S."/>
            <person name="Aerts A."/>
            <person name="Benoit I."/>
            <person name="Boyd A."/>
            <person name="Carlson A."/>
            <person name="Copeland A."/>
            <person name="Coutinho P.M."/>
            <person name="de Vries R.P."/>
            <person name="Ferreira P."/>
            <person name="Findley K."/>
            <person name="Foster B."/>
            <person name="Gaskell J."/>
            <person name="Glotzer D."/>
            <person name="Gorecki P."/>
            <person name="Heitman J."/>
            <person name="Hesse C."/>
            <person name="Hori C."/>
            <person name="Igarashi K."/>
            <person name="Jurgens J.A."/>
            <person name="Kallen N."/>
            <person name="Kersten P."/>
            <person name="Kohler A."/>
            <person name="Kuees U."/>
            <person name="Kumar T.K.A."/>
            <person name="Kuo A."/>
            <person name="LaButti K."/>
            <person name="Larrondo L.F."/>
            <person name="Lindquist E."/>
            <person name="Ling A."/>
            <person name="Lombard V."/>
            <person name="Lucas S."/>
            <person name="Lundell T."/>
            <person name="Martin R."/>
            <person name="McLaughlin D.J."/>
            <person name="Morgenstern I."/>
            <person name="Morin E."/>
            <person name="Murat C."/>
            <person name="Nagy L.G."/>
            <person name="Nolan M."/>
            <person name="Ohm R.A."/>
            <person name="Patyshakuliyeva A."/>
            <person name="Rokas A."/>
            <person name="Ruiz-Duenas F.J."/>
            <person name="Sabat G."/>
            <person name="Salamov A."/>
            <person name="Samejima M."/>
            <person name="Schmutz J."/>
            <person name="Slot J.C."/>
            <person name="St John F."/>
            <person name="Stenlid J."/>
            <person name="Sun H."/>
            <person name="Sun S."/>
            <person name="Syed K."/>
            <person name="Tsang A."/>
            <person name="Wiebenga A."/>
            <person name="Young D."/>
            <person name="Pisabarro A."/>
            <person name="Eastwood D.C."/>
            <person name="Martin F."/>
            <person name="Cullen D."/>
            <person name="Grigoriev I.V."/>
            <person name="Hibbett D.S."/>
        </authorList>
    </citation>
    <scope>NUCLEOTIDE SEQUENCE [LARGE SCALE GENOMIC DNA]</scope>
    <source>
        <strain evidence="8">RWD-64-598 SS2</strain>
    </source>
</reference>
<accession>A0A5M3MBK3</accession>
<feature type="region of interest" description="Disordered" evidence="6">
    <location>
        <begin position="1"/>
        <end position="43"/>
    </location>
</feature>
<dbReference type="EMBL" id="JH711585">
    <property type="protein sequence ID" value="EIW76612.1"/>
    <property type="molecule type" value="Genomic_DNA"/>
</dbReference>